<reference evidence="2 3" key="1">
    <citation type="submission" date="2019-09" db="EMBL/GenBank/DDBJ databases">
        <title>Genome sequence and assembly of Taibaiella sp.</title>
        <authorList>
            <person name="Chhetri G."/>
        </authorList>
    </citation>
    <scope>NUCLEOTIDE SEQUENCE [LARGE SCALE GENOMIC DNA]</scope>
    <source>
        <strain evidence="2 3">KVB11</strain>
    </source>
</reference>
<keyword evidence="1" id="KW-0732">Signal</keyword>
<feature type="signal peptide" evidence="1">
    <location>
        <begin position="1"/>
        <end position="24"/>
    </location>
</feature>
<dbReference type="Proteomes" id="UP000323632">
    <property type="component" value="Unassembled WGS sequence"/>
</dbReference>
<dbReference type="NCBIfam" id="TIGR04131">
    <property type="entry name" value="Bac_Flav_CTERM"/>
    <property type="match status" value="1"/>
</dbReference>
<protein>
    <submittedName>
        <fullName evidence="2">Gliding motility-associated C-terminal domain-containing protein</fullName>
    </submittedName>
</protein>
<dbReference type="EMBL" id="VWSH01000002">
    <property type="protein sequence ID" value="KAA5535068.1"/>
    <property type="molecule type" value="Genomic_DNA"/>
</dbReference>
<keyword evidence="3" id="KW-1185">Reference proteome</keyword>
<accession>A0A5M6CIN8</accession>
<dbReference type="InterPro" id="IPR026341">
    <property type="entry name" value="T9SS_type_B"/>
</dbReference>
<evidence type="ECO:0000313" key="3">
    <source>
        <dbReference type="Proteomes" id="UP000323632"/>
    </source>
</evidence>
<evidence type="ECO:0000313" key="2">
    <source>
        <dbReference type="EMBL" id="KAA5535068.1"/>
    </source>
</evidence>
<comment type="caution">
    <text evidence="2">The sequence shown here is derived from an EMBL/GenBank/DDBJ whole genome shotgun (WGS) entry which is preliminary data.</text>
</comment>
<dbReference type="Pfam" id="PF13585">
    <property type="entry name" value="CHU_C"/>
    <property type="match status" value="1"/>
</dbReference>
<evidence type="ECO:0000256" key="1">
    <source>
        <dbReference type="SAM" id="SignalP"/>
    </source>
</evidence>
<name>A0A5M6CIN8_9BACT</name>
<organism evidence="2 3">
    <name type="scientific">Taibaiella lutea</name>
    <dbReference type="NCBI Taxonomy" id="2608001"/>
    <lineage>
        <taxon>Bacteria</taxon>
        <taxon>Pseudomonadati</taxon>
        <taxon>Bacteroidota</taxon>
        <taxon>Chitinophagia</taxon>
        <taxon>Chitinophagales</taxon>
        <taxon>Chitinophagaceae</taxon>
        <taxon>Taibaiella</taxon>
    </lineage>
</organism>
<gene>
    <name evidence="2" type="ORF">F0919_10755</name>
</gene>
<proteinExistence type="predicted"/>
<feature type="chain" id="PRO_5024454846" evidence="1">
    <location>
        <begin position="25"/>
        <end position="1683"/>
    </location>
</feature>
<sequence length="1683" mass="179819">MKRNLLRWSLVLCITFFYNNFSFCQNSNLRSISNEQLNFKTFTGSNKVLLSLYEKYNSKVFYNHPDFGVLPQGAPSPDCVEILEKRKADERAFVDLKDPKSIYIQKSVGDINYRKDGKWIAIDDRLKQTANGVFRSDYYIQPLEINTKEKRTYIETSQGRIYFNQWKLIALTAQGEKLLDAPDWTHYTAGDDGVYITNFFKGIDAELHVYRGTIKTSFIVKNNEYGTYDKLIFRDSYQNEHPVNIAFAGNKDMKTGVGALEVISGNDAVLKIYEAILYPQNNPKNNITTASYSLHGSSMDIEVPASWINNNISASPLVVDPVVTGTATLIQGNILGSMYNAGCTFTNSCDYNLNVSIPAAGTVTSVAFSFTYNAITPCFGSDGGVKLTSGSCATPIFTNTSATPGPTIFPNVPITNDIQGCIPTPSCTAQTMPFTLHFYRSCKGPAACDNTCISAASPWIMTVKAKTVDFTDPTDPINYTSNNICVGDNIYVNTFAAYGVGPYSYNWSFNPTGTPSLGSGSSTSITFPNIVNNTIFAIITDACGNSVMDSLPITVNYASVIATPSSDTICNGESTAISLAGATPGNTFTWTATAAGVSGASNGSGNLIAQTLTATGNTPGTVTYTITPQNVGCIGNPVNVTVAVFPPVTVTKDTFVCVNNLPFVWNGQSFMSGGNALASFTTPSLITGCDSTTILNLSVNPTLSATQNLTICAGQLPYHWNGHILTAGGTHVDSFTNNSFQFHCDSTTYLNLNVVNTLKDTITVVKCQNQLPYLWNGITVNAGGNVAAVYNTTSLATGCDSIAVLRLIVNPLPNVTVNKQICPNQLPYHWNGQTYTASGTGTYVTPSLITGCDSTTTLHLTVNPFIYASQNITICASALPYHWNGQTITTGGVAVSTYTKPSAVTGCDSITTLNLTVNPLITATKTVTICANLLPYHWNGFTISAGGNAVATFTTPSTITGCDSTTTLNLIVNPLINTTKTITICATQLPYMWNGNVITAGGNGVSTFTSPSSLTGCDSTTTLNLIVKPTITATVNATTCANAMPYIWNGITVNAGGATAATFTTTSLVTSCDSITTLNLTVKPIITANKTITICASQLPYTWNGMTINAGGIAVATFTATSFVTGCDSVTTLNLNINPLITATKTITICNSQLPYHWNGYTINAGGLAVATYTTSSLVTGCDSTTTLNLNVNPSINVNQSITKCANQVPFTWNGITINAAGTNVATYTAQSSVTGCDSTTHLNLTVNPVITATKNMNICSMQLPLTWNGIVVTAGGNGVATFTTPSFVTGCDSITTLNLMVTAALVDTIHMTKCANQMPFVWNGITITTAGNNAANFYSPGSNGCDSVTTLSLVVKPVAHTTTDTSICFGQSPFHWNGQNYSASGTYTYTTNAANLCDSIVTLHLNISGAPVHLPNKDSIGCGSVSYKGNIYSNNTTLSDTLFNQNGCDSAYQAVNIVVNHSFNDTITASVCANQTYTWNGQTYNQTGKYSHHFNTTGGCDSLATLDLTVWPLTQVAIQNDLQDIPCSDDTIHLYASGVNAYLWQMNDLNIGSDANMDIVVSLPSNVIKVTGTDANGCESKATVTIETRPCCDMFLPNAFSPNGDGVNDKFGVETIGNPLNFEMRIYNRFGQLLYTGNSISDKWDGTFNGKPVDMGTYYFKVYSKCTNNTENHYKGDITLIR</sequence>